<sequence length="294" mass="33251">MATNNSMYLAGHLSQESITNGSWFVNNYWTKGKTGRKSLVSCEYLDPSKDSLIGLTLVDKSLFILIPTYYPEIYTDVPSGDILKKSFKAYWNYICQTCRAVDGIPDLALDIQRPVFKSAFFSLPLCTTLQNPVEEITLTIPAELSNYFIIKQTRHWMNAISDEYSKAATYNGLETEFNNFSHSAGMAYIKPNKTFDRVEYGALFFLMIPKQAPTSNFNADATAAGVIEMSIPFNVAMVDDRNIRVRELLQSLLISYRTYVVLDSTLYGLTKNTALDTVDELIKREIFNNMMPTA</sequence>
<proteinExistence type="predicted"/>
<protein>
    <submittedName>
        <fullName evidence="1">Uncharacterized protein</fullName>
    </submittedName>
</protein>
<dbReference type="EMBL" id="BK016265">
    <property type="protein sequence ID" value="DAG05941.1"/>
    <property type="molecule type" value="Genomic_DNA"/>
</dbReference>
<name>A0A8S5VGQ7_9CAUD</name>
<evidence type="ECO:0000313" key="1">
    <source>
        <dbReference type="EMBL" id="DAG05941.1"/>
    </source>
</evidence>
<accession>A0A8S5VGQ7</accession>
<reference evidence="1" key="1">
    <citation type="journal article" date="2021" name="Proc. Natl. Acad. Sci. U.S.A.">
        <title>A Catalog of Tens of Thousands of Viruses from Human Metagenomes Reveals Hidden Associations with Chronic Diseases.</title>
        <authorList>
            <person name="Tisza M.J."/>
            <person name="Buck C.B."/>
        </authorList>
    </citation>
    <scope>NUCLEOTIDE SEQUENCE</scope>
    <source>
        <strain evidence="1">CtkfK18</strain>
    </source>
</reference>
<organism evidence="1">
    <name type="scientific">Myoviridae sp. ctkfK18</name>
    <dbReference type="NCBI Taxonomy" id="2825165"/>
    <lineage>
        <taxon>Viruses</taxon>
        <taxon>Duplodnaviria</taxon>
        <taxon>Heunggongvirae</taxon>
        <taxon>Uroviricota</taxon>
        <taxon>Caudoviricetes</taxon>
    </lineage>
</organism>